<name>A0A1W1EIH3_9ZZZZ</name>
<sequence length="333" mass="38598">MFNKKAFEKREKDRNKHIITIHDKNGIRQVTVGYFAKRLFLLVISIIIIIIFISFLYTKYLEDSFIELQSIHKNTEIEITKLKLQQKNIIKYNNELKSIIITKEKQKNNLQNTISSLGEELENTKNILGINDDGFKINSKIDYSKLSISEKEVIMHNIPNGKPVSIIKRSSGFGWRIHPILHRRVFHRGLDISVSIGTKVMATANGIIEKVRYNKHKGYGNLLIIKHSYGFRSAYAHLNSIDVKVGDYVLKGQVVARSGNTGRSTGPHLHYEVRYLDKILNPNLFIKWNLNNFTNTIKKENRVQWHSVIKATKTTIHTVQQALLLQERKLKER</sequence>
<keyword evidence="2" id="KW-0175">Coiled coil</keyword>
<protein>
    <submittedName>
        <fullName evidence="5">Membrane proteins related to metalloendopeptidases</fullName>
    </submittedName>
</protein>
<dbReference type="SUPFAM" id="SSF51261">
    <property type="entry name" value="Duplicated hybrid motif"/>
    <property type="match status" value="1"/>
</dbReference>
<evidence type="ECO:0000259" key="4">
    <source>
        <dbReference type="Pfam" id="PF01551"/>
    </source>
</evidence>
<evidence type="ECO:0000256" key="2">
    <source>
        <dbReference type="SAM" id="Coils"/>
    </source>
</evidence>
<evidence type="ECO:0000256" key="3">
    <source>
        <dbReference type="SAM" id="Phobius"/>
    </source>
</evidence>
<dbReference type="PANTHER" id="PTHR21666:SF289">
    <property type="entry name" value="L-ALA--D-GLU ENDOPEPTIDASE"/>
    <property type="match status" value="1"/>
</dbReference>
<dbReference type="PANTHER" id="PTHR21666">
    <property type="entry name" value="PEPTIDASE-RELATED"/>
    <property type="match status" value="1"/>
</dbReference>
<keyword evidence="3" id="KW-1133">Transmembrane helix</keyword>
<feature type="coiled-coil region" evidence="2">
    <location>
        <begin position="93"/>
        <end position="127"/>
    </location>
</feature>
<dbReference type="InterPro" id="IPR016047">
    <property type="entry name" value="M23ase_b-sheet_dom"/>
</dbReference>
<feature type="transmembrane region" description="Helical" evidence="3">
    <location>
        <begin position="39"/>
        <end position="57"/>
    </location>
</feature>
<evidence type="ECO:0000256" key="1">
    <source>
        <dbReference type="ARBA" id="ARBA00022729"/>
    </source>
</evidence>
<keyword evidence="3" id="KW-0472">Membrane</keyword>
<dbReference type="EMBL" id="FRYL01000014">
    <property type="protein sequence ID" value="SHO80640.1"/>
    <property type="molecule type" value="Genomic_DNA"/>
</dbReference>
<dbReference type="GO" id="GO:0004222">
    <property type="term" value="F:metalloendopeptidase activity"/>
    <property type="evidence" value="ECO:0007669"/>
    <property type="project" value="TreeGrafter"/>
</dbReference>
<dbReference type="FunFam" id="2.70.70.10:FF:000006">
    <property type="entry name" value="M23 family peptidase"/>
    <property type="match status" value="1"/>
</dbReference>
<reference evidence="5" key="1">
    <citation type="submission" date="2016-10" db="EMBL/GenBank/DDBJ databases">
        <authorList>
            <person name="de Groot N.N."/>
        </authorList>
    </citation>
    <scope>NUCLEOTIDE SEQUENCE</scope>
</reference>
<feature type="domain" description="M23ase beta-sheet core" evidence="4">
    <location>
        <begin position="186"/>
        <end position="282"/>
    </location>
</feature>
<proteinExistence type="predicted"/>
<keyword evidence="3" id="KW-0812">Transmembrane</keyword>
<gene>
    <name evidence="5" type="ORF">MNB_SV-15-354</name>
</gene>
<dbReference type="InterPro" id="IPR011055">
    <property type="entry name" value="Dup_hybrid_motif"/>
</dbReference>
<keyword evidence="1" id="KW-0732">Signal</keyword>
<accession>A0A1W1EIH3</accession>
<dbReference type="Pfam" id="PF01551">
    <property type="entry name" value="Peptidase_M23"/>
    <property type="match status" value="1"/>
</dbReference>
<organism evidence="5">
    <name type="scientific">hydrothermal vent metagenome</name>
    <dbReference type="NCBI Taxonomy" id="652676"/>
    <lineage>
        <taxon>unclassified sequences</taxon>
        <taxon>metagenomes</taxon>
        <taxon>ecological metagenomes</taxon>
    </lineage>
</organism>
<evidence type="ECO:0000313" key="5">
    <source>
        <dbReference type="EMBL" id="SHO80640.1"/>
    </source>
</evidence>
<dbReference type="Gene3D" id="2.70.70.10">
    <property type="entry name" value="Glucose Permease (Domain IIA)"/>
    <property type="match status" value="1"/>
</dbReference>
<dbReference type="AlphaFoldDB" id="A0A1W1EIH3"/>
<dbReference type="CDD" id="cd12797">
    <property type="entry name" value="M23_peptidase"/>
    <property type="match status" value="1"/>
</dbReference>
<dbReference type="InterPro" id="IPR050570">
    <property type="entry name" value="Cell_wall_metabolism_enzyme"/>
</dbReference>